<evidence type="ECO:0000259" key="1">
    <source>
        <dbReference type="Pfam" id="PF00174"/>
    </source>
</evidence>
<keyword evidence="3" id="KW-1185">Reference proteome</keyword>
<dbReference type="Gene3D" id="3.90.420.10">
    <property type="entry name" value="Oxidoreductase, molybdopterin-binding domain"/>
    <property type="match status" value="1"/>
</dbReference>
<sequence>MLAGALPVVASRAETEPVVLEINGRVPASRRFTLADLSALGITHIRTSTLWTDGIRDFEGVLARKVIEAAGVPLTGKVVARGLNDYTATIPLSDFLDYDVILAWSMDGVPFTRRDKGPLWIVYPRGAHAELADERLEHRWVWQLAWLTLP</sequence>
<dbReference type="Proteomes" id="UP001156140">
    <property type="component" value="Unassembled WGS sequence"/>
</dbReference>
<dbReference type="AlphaFoldDB" id="A0AA41QJB4"/>
<dbReference type="InterPro" id="IPR036374">
    <property type="entry name" value="OxRdtase_Mopterin-bd_sf"/>
</dbReference>
<reference evidence="2" key="1">
    <citation type="submission" date="2022-03" db="EMBL/GenBank/DDBJ databases">
        <title>The complete genome sequence of a Methyloterrigena soli.</title>
        <authorList>
            <person name="Zi Z."/>
        </authorList>
    </citation>
    <scope>NUCLEOTIDE SEQUENCE</scope>
    <source>
        <strain evidence="2">M48</strain>
    </source>
</reference>
<gene>
    <name evidence="2" type="ORF">ML536_01965</name>
</gene>
<dbReference type="Pfam" id="PF00174">
    <property type="entry name" value="Oxidored_molyb"/>
    <property type="match status" value="1"/>
</dbReference>
<evidence type="ECO:0000313" key="2">
    <source>
        <dbReference type="EMBL" id="MCI0125585.1"/>
    </source>
</evidence>
<dbReference type="EMBL" id="JALAZD010000001">
    <property type="protein sequence ID" value="MCI0125585.1"/>
    <property type="molecule type" value="Genomic_DNA"/>
</dbReference>
<dbReference type="SUPFAM" id="SSF56524">
    <property type="entry name" value="Oxidoreductase molybdopterin-binding domain"/>
    <property type="match status" value="1"/>
</dbReference>
<name>A0AA41QJB4_9HYPH</name>
<comment type="caution">
    <text evidence="2">The sequence shown here is derived from an EMBL/GenBank/DDBJ whole genome shotgun (WGS) entry which is preliminary data.</text>
</comment>
<dbReference type="InterPro" id="IPR000572">
    <property type="entry name" value="OxRdtase_Mopterin-bd_dom"/>
</dbReference>
<dbReference type="RefSeq" id="WP_281734773.1">
    <property type="nucleotide sequence ID" value="NZ_JAKETQ010000001.1"/>
</dbReference>
<accession>A0AA41QJB4</accession>
<proteinExistence type="predicted"/>
<feature type="domain" description="Oxidoreductase molybdopterin-binding" evidence="1">
    <location>
        <begin position="20"/>
        <end position="125"/>
    </location>
</feature>
<organism evidence="2 3">
    <name type="scientific">Paradevosia shaoguanensis</name>
    <dbReference type="NCBI Taxonomy" id="1335043"/>
    <lineage>
        <taxon>Bacteria</taxon>
        <taxon>Pseudomonadati</taxon>
        <taxon>Pseudomonadota</taxon>
        <taxon>Alphaproteobacteria</taxon>
        <taxon>Hyphomicrobiales</taxon>
        <taxon>Devosiaceae</taxon>
        <taxon>Paradevosia</taxon>
    </lineage>
</organism>
<protein>
    <submittedName>
        <fullName evidence="2">Molybdopterin-dependent oxidoreductase</fullName>
    </submittedName>
</protein>
<evidence type="ECO:0000313" key="3">
    <source>
        <dbReference type="Proteomes" id="UP001156140"/>
    </source>
</evidence>